<keyword evidence="7" id="KW-0732">Signal</keyword>
<dbReference type="AlphaFoldDB" id="A0A2V1IPD7"/>
<evidence type="ECO:0000256" key="4">
    <source>
        <dbReference type="ARBA" id="ARBA00023136"/>
    </source>
</evidence>
<dbReference type="Proteomes" id="UP000244905">
    <property type="component" value="Unassembled WGS sequence"/>
</dbReference>
<dbReference type="GO" id="GO:0015562">
    <property type="term" value="F:efflux transmembrane transporter activity"/>
    <property type="evidence" value="ECO:0007669"/>
    <property type="project" value="InterPro"/>
</dbReference>
<proteinExistence type="predicted"/>
<reference evidence="9" key="1">
    <citation type="submission" date="2018-02" db="EMBL/GenBank/DDBJ databases">
        <authorList>
            <person name="Clavel T."/>
            <person name="Strowig T."/>
        </authorList>
    </citation>
    <scope>NUCLEOTIDE SEQUENCE [LARGE SCALE GENOMIC DNA]</scope>
    <source>
        <strain evidence="9">DSM 103720</strain>
    </source>
</reference>
<keyword evidence="9" id="KW-1185">Reference proteome</keyword>
<keyword evidence="4" id="KW-0472">Membrane</keyword>
<dbReference type="Gene3D" id="1.20.1600.10">
    <property type="entry name" value="Outer membrane efflux proteins (OEP)"/>
    <property type="match status" value="1"/>
</dbReference>
<evidence type="ECO:0000256" key="6">
    <source>
        <dbReference type="SAM" id="Coils"/>
    </source>
</evidence>
<evidence type="ECO:0000256" key="1">
    <source>
        <dbReference type="ARBA" id="ARBA00004442"/>
    </source>
</evidence>
<evidence type="ECO:0000313" key="8">
    <source>
        <dbReference type="EMBL" id="PWB02006.1"/>
    </source>
</evidence>
<dbReference type="SUPFAM" id="SSF56954">
    <property type="entry name" value="Outer membrane efflux proteins (OEP)"/>
    <property type="match status" value="1"/>
</dbReference>
<name>A0A2V1IPD7_9BACT</name>
<dbReference type="InterPro" id="IPR051906">
    <property type="entry name" value="TolC-like"/>
</dbReference>
<dbReference type="PANTHER" id="PTHR30026">
    <property type="entry name" value="OUTER MEMBRANE PROTEIN TOLC"/>
    <property type="match status" value="1"/>
</dbReference>
<comment type="subcellular location">
    <subcellularLocation>
        <location evidence="1">Cell outer membrane</location>
    </subcellularLocation>
</comment>
<dbReference type="RefSeq" id="WP_107032386.1">
    <property type="nucleotide sequence ID" value="NZ_PUEC01000016.1"/>
</dbReference>
<sequence length="439" mass="48251">MRHIRFAILLVSLAVASGLKAAEADSVITLDRCIELALANNMAVRNAANDTRAAVELRCEAFTKYFPEVSATGMAFWTHNDIFQYNLLDIIEIGFINKGKMAGVQAMQPVFMGGQIVNGNKLAAVGEEVARLRQQQTLDELRLTTESLYWKLVTLKASRGALEAAIATLDTLDTQVKVAVDAGVAMRNDLLKVQLKRNTYRSEMVDLDNGIKLVRMLLGQYMGKGADWNFDVDDAVPEAVPDFPAELYMPGADALPLTTDYKLLQKNVEAKKLEKRIEIGRNLPQVALGAGWFYHDLLEQNHNFGALMVAVNIPLSGWWGGSHAIKRKSLALENARNELTDLGEKLEIGMQDKWNNLTAAHRKMDIACEGVGESTENLRLNRLYYEAGMSTVTDVLEAEASHKESIDSYIAAYGAFCVARSAYLIATGRTAAGSDSGDL</sequence>
<protein>
    <submittedName>
        <fullName evidence="8">TolC family protein</fullName>
    </submittedName>
</protein>
<evidence type="ECO:0000256" key="2">
    <source>
        <dbReference type="ARBA" id="ARBA00022452"/>
    </source>
</evidence>
<evidence type="ECO:0000256" key="7">
    <source>
        <dbReference type="SAM" id="SignalP"/>
    </source>
</evidence>
<comment type="caution">
    <text evidence="8">The sequence shown here is derived from an EMBL/GenBank/DDBJ whole genome shotgun (WGS) entry which is preliminary data.</text>
</comment>
<keyword evidence="2" id="KW-1134">Transmembrane beta strand</keyword>
<dbReference type="PANTHER" id="PTHR30026:SF20">
    <property type="entry name" value="OUTER MEMBRANE PROTEIN TOLC"/>
    <property type="match status" value="1"/>
</dbReference>
<keyword evidence="6" id="KW-0175">Coiled coil</keyword>
<dbReference type="GO" id="GO:0015288">
    <property type="term" value="F:porin activity"/>
    <property type="evidence" value="ECO:0007669"/>
    <property type="project" value="TreeGrafter"/>
</dbReference>
<organism evidence="8 9">
    <name type="scientific">Duncaniella muris</name>
    <dbReference type="NCBI Taxonomy" id="2094150"/>
    <lineage>
        <taxon>Bacteria</taxon>
        <taxon>Pseudomonadati</taxon>
        <taxon>Bacteroidota</taxon>
        <taxon>Bacteroidia</taxon>
        <taxon>Bacteroidales</taxon>
        <taxon>Muribaculaceae</taxon>
        <taxon>Duncaniella</taxon>
    </lineage>
</organism>
<dbReference type="EMBL" id="PUEC01000016">
    <property type="protein sequence ID" value="PWB02006.1"/>
    <property type="molecule type" value="Genomic_DNA"/>
</dbReference>
<feature type="chain" id="PRO_5015906044" evidence="7">
    <location>
        <begin position="22"/>
        <end position="439"/>
    </location>
</feature>
<feature type="signal peptide" evidence="7">
    <location>
        <begin position="1"/>
        <end position="21"/>
    </location>
</feature>
<gene>
    <name evidence="8" type="ORF">C5O23_07805</name>
</gene>
<accession>A0A2V1IPD7</accession>
<keyword evidence="3" id="KW-0812">Transmembrane</keyword>
<evidence type="ECO:0000256" key="5">
    <source>
        <dbReference type="ARBA" id="ARBA00023237"/>
    </source>
</evidence>
<dbReference type="GeneID" id="82526247"/>
<keyword evidence="5" id="KW-0998">Cell outer membrane</keyword>
<evidence type="ECO:0000313" key="9">
    <source>
        <dbReference type="Proteomes" id="UP000244905"/>
    </source>
</evidence>
<dbReference type="GO" id="GO:1990281">
    <property type="term" value="C:efflux pump complex"/>
    <property type="evidence" value="ECO:0007669"/>
    <property type="project" value="TreeGrafter"/>
</dbReference>
<feature type="coiled-coil region" evidence="6">
    <location>
        <begin position="325"/>
        <end position="352"/>
    </location>
</feature>
<dbReference type="GO" id="GO:0009279">
    <property type="term" value="C:cell outer membrane"/>
    <property type="evidence" value="ECO:0007669"/>
    <property type="project" value="UniProtKB-SubCell"/>
</dbReference>
<evidence type="ECO:0000256" key="3">
    <source>
        <dbReference type="ARBA" id="ARBA00022692"/>
    </source>
</evidence>